<protein>
    <recommendedName>
        <fullName evidence="1">SnoaL-like domain-containing protein</fullName>
    </recommendedName>
</protein>
<proteinExistence type="predicted"/>
<name>A0ABR3WL87_9PEZI</name>
<dbReference type="SUPFAM" id="SSF54427">
    <property type="entry name" value="NTF2-like"/>
    <property type="match status" value="1"/>
</dbReference>
<sequence length="176" mass="19041">MSSNYSVTDYLLDRANIHDTVTKLAWYYDTGSEDGLREQVFAPELYVDYSKILGGEPFTIAGPAWAAQAKKLVEKFDSSQHLYGHLIIELPQPGSSSTPPATCKVLGQCGASMARREAGEGGSLLQNGGQAFIEVVRLPELEAKGVNPWRISSQAITPAWERGNKAVLEGLQAQGS</sequence>
<reference evidence="2 3" key="1">
    <citation type="journal article" date="2024" name="IMA Fungus">
        <title>IMA Genome - F19 : A genome assembly and annotation guide to empower mycologists, including annotated draft genome sequences of Ceratocystis pirilliformis, Diaporthe australafricana, Fusarium ophioides, Paecilomyces lecythidis, and Sporothrix stenoceras.</title>
        <authorList>
            <person name="Aylward J."/>
            <person name="Wilson A.M."/>
            <person name="Visagie C.M."/>
            <person name="Spraker J."/>
            <person name="Barnes I."/>
            <person name="Buitendag C."/>
            <person name="Ceriani C."/>
            <person name="Del Mar Angel L."/>
            <person name="du Plessis D."/>
            <person name="Fuchs T."/>
            <person name="Gasser K."/>
            <person name="Kramer D."/>
            <person name="Li W."/>
            <person name="Munsamy K."/>
            <person name="Piso A."/>
            <person name="Price J.L."/>
            <person name="Sonnekus B."/>
            <person name="Thomas C."/>
            <person name="van der Nest A."/>
            <person name="van Dijk A."/>
            <person name="van Heerden A."/>
            <person name="van Vuuren N."/>
            <person name="Yilmaz N."/>
            <person name="Duong T.A."/>
            <person name="van der Merwe N.A."/>
            <person name="Wingfield M.J."/>
            <person name="Wingfield B.D."/>
        </authorList>
    </citation>
    <scope>NUCLEOTIDE SEQUENCE [LARGE SCALE GENOMIC DNA]</scope>
    <source>
        <strain evidence="2 3">CMW 18300</strain>
    </source>
</reference>
<feature type="domain" description="SnoaL-like" evidence="1">
    <location>
        <begin position="10"/>
        <end position="152"/>
    </location>
</feature>
<dbReference type="Proteomes" id="UP001583177">
    <property type="component" value="Unassembled WGS sequence"/>
</dbReference>
<comment type="caution">
    <text evidence="2">The sequence shown here is derived from an EMBL/GenBank/DDBJ whole genome shotgun (WGS) entry which is preliminary data.</text>
</comment>
<dbReference type="Gene3D" id="3.10.450.50">
    <property type="match status" value="1"/>
</dbReference>
<dbReference type="InterPro" id="IPR032710">
    <property type="entry name" value="NTF2-like_dom_sf"/>
</dbReference>
<gene>
    <name evidence="2" type="ORF">Daus18300_007767</name>
</gene>
<evidence type="ECO:0000313" key="2">
    <source>
        <dbReference type="EMBL" id="KAL1864343.1"/>
    </source>
</evidence>
<dbReference type="Pfam" id="PF13577">
    <property type="entry name" value="SnoaL_4"/>
    <property type="match status" value="1"/>
</dbReference>
<evidence type="ECO:0000313" key="3">
    <source>
        <dbReference type="Proteomes" id="UP001583177"/>
    </source>
</evidence>
<keyword evidence="3" id="KW-1185">Reference proteome</keyword>
<dbReference type="InterPro" id="IPR037401">
    <property type="entry name" value="SnoaL-like"/>
</dbReference>
<organism evidence="2 3">
    <name type="scientific">Diaporthe australafricana</name>
    <dbReference type="NCBI Taxonomy" id="127596"/>
    <lineage>
        <taxon>Eukaryota</taxon>
        <taxon>Fungi</taxon>
        <taxon>Dikarya</taxon>
        <taxon>Ascomycota</taxon>
        <taxon>Pezizomycotina</taxon>
        <taxon>Sordariomycetes</taxon>
        <taxon>Sordariomycetidae</taxon>
        <taxon>Diaporthales</taxon>
        <taxon>Diaporthaceae</taxon>
        <taxon>Diaporthe</taxon>
    </lineage>
</organism>
<dbReference type="EMBL" id="JAWRVE010000069">
    <property type="protein sequence ID" value="KAL1864343.1"/>
    <property type="molecule type" value="Genomic_DNA"/>
</dbReference>
<accession>A0ABR3WL87</accession>
<evidence type="ECO:0000259" key="1">
    <source>
        <dbReference type="Pfam" id="PF13577"/>
    </source>
</evidence>